<dbReference type="EMBL" id="CACTIH010005508">
    <property type="protein sequence ID" value="CAA2995784.1"/>
    <property type="molecule type" value="Genomic_DNA"/>
</dbReference>
<dbReference type="PANTHER" id="PTHR48035">
    <property type="entry name" value="HETEROGENEOUS NUCLEAR RIBONUCLEOPROTEIN 1"/>
    <property type="match status" value="1"/>
</dbReference>
<dbReference type="Pfam" id="PF00076">
    <property type="entry name" value="RRM_1"/>
    <property type="match status" value="1"/>
</dbReference>
<dbReference type="InterPro" id="IPR053260">
    <property type="entry name" value="hnRNP"/>
</dbReference>
<dbReference type="InterPro" id="IPR035979">
    <property type="entry name" value="RBD_domain_sf"/>
</dbReference>
<dbReference type="SUPFAM" id="SSF54928">
    <property type="entry name" value="RNA-binding domain, RBD"/>
    <property type="match status" value="1"/>
</dbReference>
<keyword evidence="5" id="KW-1185">Reference proteome</keyword>
<organism evidence="4 5">
    <name type="scientific">Olea europaea subsp. europaea</name>
    <dbReference type="NCBI Taxonomy" id="158383"/>
    <lineage>
        <taxon>Eukaryota</taxon>
        <taxon>Viridiplantae</taxon>
        <taxon>Streptophyta</taxon>
        <taxon>Embryophyta</taxon>
        <taxon>Tracheophyta</taxon>
        <taxon>Spermatophyta</taxon>
        <taxon>Magnoliopsida</taxon>
        <taxon>eudicotyledons</taxon>
        <taxon>Gunneridae</taxon>
        <taxon>Pentapetalae</taxon>
        <taxon>asterids</taxon>
        <taxon>lamiids</taxon>
        <taxon>Lamiales</taxon>
        <taxon>Oleaceae</taxon>
        <taxon>Oleeae</taxon>
        <taxon>Olea</taxon>
    </lineage>
</organism>
<sequence>MVMTCSFRVVEAKRALSRDEQQSSKDGIFSASRSFGSGESTRTKKIFVGGLPSNIEEEGFRHYFEAYGTVTNVAIIYDQQTNRPRGFGFISFDSEDAVDSVLHKTFYDLNGKQVEVKPALPKDANPGGIGRSIGGGTGRRGSYQGYGPPAGNSSSYDGRMDSNRYMKSQNAGGRYPPYGLSSYSDPGYGYGPATNGMAYGGYGNYGGGNSVYGAPSASGYRNPNAGYGGAPVNTSRSSWGSQAPSGYGNMSLGSSQWGSGGLGRGGIATVQSPSGASGYVNQSYGYENLGWQSDPIQGSDNFGQQSSGPNYGQVGYVSAPARPSQQQ</sequence>
<dbReference type="PROSITE" id="PS50102">
    <property type="entry name" value="RRM"/>
    <property type="match status" value="1"/>
</dbReference>
<dbReference type="AlphaFoldDB" id="A0A8S0STK7"/>
<evidence type="ECO:0000256" key="2">
    <source>
        <dbReference type="SAM" id="MobiDB-lite"/>
    </source>
</evidence>
<feature type="compositionally biased region" description="Polar residues" evidence="2">
    <location>
        <begin position="290"/>
        <end position="310"/>
    </location>
</feature>
<reference evidence="4 5" key="1">
    <citation type="submission" date="2019-12" db="EMBL/GenBank/DDBJ databases">
        <authorList>
            <person name="Alioto T."/>
            <person name="Alioto T."/>
            <person name="Gomez Garrido J."/>
        </authorList>
    </citation>
    <scope>NUCLEOTIDE SEQUENCE [LARGE SCALE GENOMIC DNA]</scope>
</reference>
<evidence type="ECO:0000313" key="5">
    <source>
        <dbReference type="Proteomes" id="UP000594638"/>
    </source>
</evidence>
<proteinExistence type="predicted"/>
<evidence type="ECO:0000256" key="1">
    <source>
        <dbReference type="PROSITE-ProRule" id="PRU00176"/>
    </source>
</evidence>
<feature type="compositionally biased region" description="Gly residues" evidence="2">
    <location>
        <begin position="127"/>
        <end position="139"/>
    </location>
</feature>
<evidence type="ECO:0000259" key="3">
    <source>
        <dbReference type="PROSITE" id="PS50102"/>
    </source>
</evidence>
<dbReference type="PANTHER" id="PTHR48035:SF2">
    <property type="entry name" value="RNA-BINDING REGION RNP-1 DOMAIN-CONTAINING PROTEIN"/>
    <property type="match status" value="1"/>
</dbReference>
<dbReference type="FunFam" id="3.30.70.330:FF:000478">
    <property type="entry name" value="heterogeneous nuclear ribonucleoprotein 1"/>
    <property type="match status" value="1"/>
</dbReference>
<keyword evidence="1" id="KW-0694">RNA-binding</keyword>
<comment type="caution">
    <text evidence="4">The sequence shown here is derived from an EMBL/GenBank/DDBJ whole genome shotgun (WGS) entry which is preliminary data.</text>
</comment>
<dbReference type="InterPro" id="IPR012677">
    <property type="entry name" value="Nucleotide-bd_a/b_plait_sf"/>
</dbReference>
<evidence type="ECO:0000313" key="4">
    <source>
        <dbReference type="EMBL" id="CAA2995784.1"/>
    </source>
</evidence>
<dbReference type="SMART" id="SM00360">
    <property type="entry name" value="RRM"/>
    <property type="match status" value="1"/>
</dbReference>
<dbReference type="GO" id="GO:0003723">
    <property type="term" value="F:RNA binding"/>
    <property type="evidence" value="ECO:0007669"/>
    <property type="project" value="UniProtKB-UniRule"/>
</dbReference>
<dbReference type="Gene3D" id="3.30.70.330">
    <property type="match status" value="1"/>
</dbReference>
<dbReference type="Proteomes" id="UP000594638">
    <property type="component" value="Unassembled WGS sequence"/>
</dbReference>
<accession>A0A8S0STK7</accession>
<name>A0A8S0STK7_OLEEU</name>
<dbReference type="OrthoDB" id="1875751at2759"/>
<protein>
    <submittedName>
        <fullName evidence="4">Heterogeneous nuclear ribonucleo 1-like</fullName>
    </submittedName>
</protein>
<dbReference type="InterPro" id="IPR000504">
    <property type="entry name" value="RRM_dom"/>
</dbReference>
<feature type="region of interest" description="Disordered" evidence="2">
    <location>
        <begin position="290"/>
        <end position="327"/>
    </location>
</feature>
<dbReference type="Gramene" id="OE9A025096T1">
    <property type="protein sequence ID" value="OE9A025096C1"/>
    <property type="gene ID" value="OE9A025096"/>
</dbReference>
<feature type="region of interest" description="Disordered" evidence="2">
    <location>
        <begin position="118"/>
        <end position="170"/>
    </location>
</feature>
<feature type="domain" description="RRM" evidence="3">
    <location>
        <begin position="44"/>
        <end position="121"/>
    </location>
</feature>
<gene>
    <name evidence="4" type="ORF">OLEA9_A025096</name>
</gene>